<feature type="region of interest" description="Disordered" evidence="3">
    <location>
        <begin position="310"/>
        <end position="363"/>
    </location>
</feature>
<evidence type="ECO:0000259" key="4">
    <source>
        <dbReference type="PROSITE" id="PS50002"/>
    </source>
</evidence>
<dbReference type="Pfam" id="PF26570">
    <property type="entry name" value="MYO15"/>
    <property type="match status" value="1"/>
</dbReference>
<dbReference type="PANTHER" id="PTHR22692:SF16">
    <property type="entry name" value="MYOSIN XVB"/>
    <property type="match status" value="1"/>
</dbReference>
<keyword evidence="7" id="KW-1185">Reference proteome</keyword>
<feature type="compositionally biased region" description="Low complexity" evidence="3">
    <location>
        <begin position="500"/>
        <end position="515"/>
    </location>
</feature>
<dbReference type="Pfam" id="PF00784">
    <property type="entry name" value="MyTH4"/>
    <property type="match status" value="2"/>
</dbReference>
<organism evidence="6 7">
    <name type="scientific">Hymenochirus boettgeri</name>
    <name type="common">Congo dwarf clawed frog</name>
    <dbReference type="NCBI Taxonomy" id="247094"/>
    <lineage>
        <taxon>Eukaryota</taxon>
        <taxon>Metazoa</taxon>
        <taxon>Chordata</taxon>
        <taxon>Craniata</taxon>
        <taxon>Vertebrata</taxon>
        <taxon>Euteleostomi</taxon>
        <taxon>Amphibia</taxon>
        <taxon>Batrachia</taxon>
        <taxon>Anura</taxon>
        <taxon>Pipoidea</taxon>
        <taxon>Pipidae</taxon>
        <taxon>Pipinae</taxon>
        <taxon>Hymenochirus</taxon>
    </lineage>
</organism>
<dbReference type="InterPro" id="IPR059004">
    <property type="entry name" value="MYO15"/>
</dbReference>
<evidence type="ECO:0000256" key="1">
    <source>
        <dbReference type="ARBA" id="ARBA00022443"/>
    </source>
</evidence>
<feature type="compositionally biased region" description="Basic and acidic residues" evidence="3">
    <location>
        <begin position="537"/>
        <end position="549"/>
    </location>
</feature>
<dbReference type="OrthoDB" id="8182952at2759"/>
<dbReference type="GO" id="GO:0005856">
    <property type="term" value="C:cytoskeleton"/>
    <property type="evidence" value="ECO:0007669"/>
    <property type="project" value="InterPro"/>
</dbReference>
<gene>
    <name evidence="6" type="ORF">GDO86_013991</name>
</gene>
<dbReference type="SMART" id="SM00139">
    <property type="entry name" value="MyTH4"/>
    <property type="match status" value="2"/>
</dbReference>
<feature type="region of interest" description="Disordered" evidence="3">
    <location>
        <begin position="1100"/>
        <end position="1136"/>
    </location>
</feature>
<feature type="region of interest" description="Disordered" evidence="3">
    <location>
        <begin position="500"/>
        <end position="752"/>
    </location>
</feature>
<dbReference type="InterPro" id="IPR000857">
    <property type="entry name" value="MyTH4_dom"/>
</dbReference>
<feature type="domain" description="MyTH4" evidence="5">
    <location>
        <begin position="1175"/>
        <end position="1293"/>
    </location>
</feature>
<dbReference type="PROSITE" id="PS51016">
    <property type="entry name" value="MYTH4"/>
    <property type="match status" value="2"/>
</dbReference>
<feature type="domain" description="SH3" evidence="4">
    <location>
        <begin position="1022"/>
        <end position="1083"/>
    </location>
</feature>
<dbReference type="InterPro" id="IPR001452">
    <property type="entry name" value="SH3_domain"/>
</dbReference>
<dbReference type="PANTHER" id="PTHR22692">
    <property type="entry name" value="MYOSIN VII, XV"/>
    <property type="match status" value="1"/>
</dbReference>
<protein>
    <recommendedName>
        <fullName evidence="8">Myosin XVB</fullName>
    </recommendedName>
</protein>
<reference evidence="6" key="1">
    <citation type="thesis" date="2020" institute="ProQuest LLC" country="789 East Eisenhower Parkway, Ann Arbor, MI, USA">
        <title>Comparative Genomics and Chromosome Evolution.</title>
        <authorList>
            <person name="Mudd A.B."/>
        </authorList>
    </citation>
    <scope>NUCLEOTIDE SEQUENCE</scope>
    <source>
        <strain evidence="6">Female2</strain>
        <tissue evidence="6">Blood</tissue>
    </source>
</reference>
<dbReference type="Gene3D" id="2.30.29.30">
    <property type="entry name" value="Pleckstrin-homology domain (PH domain)/Phosphotyrosine-binding domain (PTB)"/>
    <property type="match status" value="1"/>
</dbReference>
<feature type="compositionally biased region" description="Pro residues" evidence="3">
    <location>
        <begin position="315"/>
        <end position="363"/>
    </location>
</feature>
<dbReference type="EMBL" id="JAACNH010000003">
    <property type="protein sequence ID" value="KAG8446360.1"/>
    <property type="molecule type" value="Genomic_DNA"/>
</dbReference>
<dbReference type="Gene3D" id="1.25.40.530">
    <property type="entry name" value="MyTH4 domain"/>
    <property type="match status" value="2"/>
</dbReference>
<evidence type="ECO:0000256" key="3">
    <source>
        <dbReference type="SAM" id="MobiDB-lite"/>
    </source>
</evidence>
<sequence length="1293" mass="144675">MDVTQLDVPAELVALLNSTQVMSQAQNSRITEVSPPQVVAQSAISLPPDINSFPFSAFIQSYFKDPVLPPLGQPLSDPLMRVSRNDYRASLELYKLALRFVGDTSMPSWQQRIVGNYIAERCLRQLSLRDEVLCQVASLTVQNSNEQQCQRAWLLLSVLLSCLTPSPTLEKPLLKYVSDFGLEGSKAVCQHKILCHGLQGQKAIEAFRSHAPTLLEWTASERRGKMVVDIYTNNEEKYTTEVDSWATGEQIAGWLLQSRGVGEMPRGWTVSILDEDQWLDLSGGDFLLDAIAEVEDGVPIPATFDLPFGDDLGIPSPPSDFAPPLPPGHPSFPAPNMPPFPPPGVPPPVPPSSDGRIPPPPPLQAPVLPPGQQQFENYVDQLFSPVLSSSSDLDRTENLNWRMKGGGGIVPTHQGPFSPTGYTGMAPLSSYSMPMMNGMMPAMANMPIMPTMPAMMPQPMMPVAQPMMPSVDPTQLAAQQQAFINQQALLLAQQMTLQATMLSQQQQSPHSQDPPSRSRDRSSFPHSRENSSQWSREASHPERSREHSPPRRSREHSPPPAEKPKPAPKQIPSSPHSVPAPPPPPPASSASKPPPALHAPASKPKQNSEDHRNQKAEVLYEQKDDTEYEQQRQTFQQKREFFQRMGGQGGTSNTLKPPSKILLPSSVYADSDQEPQEAETQPQGPTLPVPASIKPNTKPGGVVKPATKPKPSREIREIILMCQNRPQAELKPFQPNRKPTQNLPKKKDPKQEALERLQMAGNSSPESPKSPVEIVYERKGPIQEKQRPPLFQIDFIPPPPDIQAPGLQPKIHTGRTLTGDDTVKSILSNHTASVFFSYSDAAWRLYVRKEIFYPKEKFTQPYYLNLLCEQIIRDTFSDSGFRLTRDERRKMRDFLTEFHVGTDIDSITEEIIKKRIVMAARDNWENYFSRLFPVRVEDDPEPLLLGVSHRGIRLVKDVQASGIQHRHLKTLCSYSFADVLSLEMPNANRIQFCLRHEELLLHSDSAQSLKALVEIFLQELVKDSNHVVALRSYITDDKSLLQFKKGDIIKVLPMDGLQTGWQFGSIGGRSGLFPSHMVQPAAAPDYYTVLERRGDTRKAPAALQKRISKAQSAEMSEGSVISKTSSPPSPPPQPLDTSNYTMVEFALKYFREAQTMLGWKGMAAEGKKAIELVQYTKVPIQESLILYESKELSELATVNFTNLMRFMGDQQYKEQNELQWVYEILQLCRENQALKDEIYCQVIKQITENPKQESSNRGWLILSLLTGFYIPSTNLLPCVTKYLQDCTGEYQGM</sequence>
<dbReference type="Proteomes" id="UP000812440">
    <property type="component" value="Chromosome 8_10"/>
</dbReference>
<dbReference type="PROSITE" id="PS50002">
    <property type="entry name" value="SH3"/>
    <property type="match status" value="1"/>
</dbReference>
<evidence type="ECO:0008006" key="8">
    <source>
        <dbReference type="Google" id="ProtNLM"/>
    </source>
</evidence>
<feature type="compositionally biased region" description="Pro residues" evidence="3">
    <location>
        <begin position="578"/>
        <end position="597"/>
    </location>
</feature>
<feature type="compositionally biased region" description="Basic and acidic residues" evidence="3">
    <location>
        <begin position="516"/>
        <end position="529"/>
    </location>
</feature>
<dbReference type="InterPro" id="IPR051567">
    <property type="entry name" value="Unconventional_Myosin_ATPase"/>
</dbReference>
<accession>A0A8T2JSH1</accession>
<dbReference type="SMART" id="SM00326">
    <property type="entry name" value="SH3"/>
    <property type="match status" value="1"/>
</dbReference>
<feature type="compositionally biased region" description="Polar residues" evidence="3">
    <location>
        <begin position="1109"/>
        <end position="1124"/>
    </location>
</feature>
<evidence type="ECO:0000256" key="2">
    <source>
        <dbReference type="PROSITE-ProRule" id="PRU00192"/>
    </source>
</evidence>
<feature type="domain" description="MyTH4" evidence="5">
    <location>
        <begin position="62"/>
        <end position="221"/>
    </location>
</feature>
<evidence type="ECO:0000259" key="5">
    <source>
        <dbReference type="PROSITE" id="PS51016"/>
    </source>
</evidence>
<evidence type="ECO:0000313" key="7">
    <source>
        <dbReference type="Proteomes" id="UP000812440"/>
    </source>
</evidence>
<dbReference type="InterPro" id="IPR038185">
    <property type="entry name" value="MyTH4_dom_sf"/>
</dbReference>
<dbReference type="InterPro" id="IPR011993">
    <property type="entry name" value="PH-like_dom_sf"/>
</dbReference>
<dbReference type="SUPFAM" id="SSF50044">
    <property type="entry name" value="SH3-domain"/>
    <property type="match status" value="1"/>
</dbReference>
<dbReference type="InterPro" id="IPR036028">
    <property type="entry name" value="SH3-like_dom_sf"/>
</dbReference>
<dbReference type="Pfam" id="PF07653">
    <property type="entry name" value="SH3_2"/>
    <property type="match status" value="1"/>
</dbReference>
<evidence type="ECO:0000313" key="6">
    <source>
        <dbReference type="EMBL" id="KAG8446360.1"/>
    </source>
</evidence>
<comment type="caution">
    <text evidence="6">The sequence shown here is derived from an EMBL/GenBank/DDBJ whole genome shotgun (WGS) entry which is preliminary data.</text>
</comment>
<keyword evidence="1 2" id="KW-0728">SH3 domain</keyword>
<name>A0A8T2JSH1_9PIPI</name>
<proteinExistence type="predicted"/>
<dbReference type="Gene3D" id="2.30.30.40">
    <property type="entry name" value="SH3 Domains"/>
    <property type="match status" value="1"/>
</dbReference>
<feature type="compositionally biased region" description="Basic and acidic residues" evidence="3">
    <location>
        <begin position="606"/>
        <end position="625"/>
    </location>
</feature>